<dbReference type="AlphaFoldDB" id="A0A3N6NYA5"/>
<name>A0A3N6NYA5_9EURY</name>
<accession>A0A3N6NYA5</accession>
<feature type="transmembrane region" description="Helical" evidence="7">
    <location>
        <begin position="259"/>
        <end position="277"/>
    </location>
</feature>
<dbReference type="EMBL" id="REFY01000003">
    <property type="protein sequence ID" value="RQG89789.1"/>
    <property type="molecule type" value="Genomic_DNA"/>
</dbReference>
<keyword evidence="4 7" id="KW-0812">Transmembrane</keyword>
<comment type="caution">
    <text evidence="8">The sequence shown here is derived from an EMBL/GenBank/DDBJ whole genome shotgun (WGS) entry which is preliminary data.</text>
</comment>
<keyword evidence="5 7" id="KW-1133">Transmembrane helix</keyword>
<proteinExistence type="inferred from homology"/>
<dbReference type="NCBIfam" id="TIGR00374">
    <property type="entry name" value="flippase-like domain"/>
    <property type="match status" value="1"/>
</dbReference>
<evidence type="ECO:0000256" key="2">
    <source>
        <dbReference type="ARBA" id="ARBA00011061"/>
    </source>
</evidence>
<dbReference type="PANTHER" id="PTHR39087">
    <property type="entry name" value="UPF0104 MEMBRANE PROTEIN MJ1595"/>
    <property type="match status" value="1"/>
</dbReference>
<evidence type="ECO:0000256" key="5">
    <source>
        <dbReference type="ARBA" id="ARBA00022989"/>
    </source>
</evidence>
<evidence type="ECO:0000313" key="8">
    <source>
        <dbReference type="EMBL" id="RQG89789.1"/>
    </source>
</evidence>
<evidence type="ECO:0000256" key="7">
    <source>
        <dbReference type="SAM" id="Phobius"/>
    </source>
</evidence>
<organism evidence="8 9">
    <name type="scientific">Natrarchaeobius halalkaliphilus</name>
    <dbReference type="NCBI Taxonomy" id="1679091"/>
    <lineage>
        <taxon>Archaea</taxon>
        <taxon>Methanobacteriati</taxon>
        <taxon>Methanobacteriota</taxon>
        <taxon>Stenosarchaea group</taxon>
        <taxon>Halobacteria</taxon>
        <taxon>Halobacteriales</taxon>
        <taxon>Natrialbaceae</taxon>
        <taxon>Natrarchaeobius</taxon>
    </lineage>
</organism>
<evidence type="ECO:0000256" key="3">
    <source>
        <dbReference type="ARBA" id="ARBA00022475"/>
    </source>
</evidence>
<dbReference type="InterPro" id="IPR022791">
    <property type="entry name" value="L-PG_synthase/AglD"/>
</dbReference>
<dbReference type="OrthoDB" id="15513at2157"/>
<evidence type="ECO:0000256" key="1">
    <source>
        <dbReference type="ARBA" id="ARBA00004651"/>
    </source>
</evidence>
<dbReference type="Pfam" id="PF03706">
    <property type="entry name" value="LPG_synthase_TM"/>
    <property type="match status" value="1"/>
</dbReference>
<dbReference type="PANTHER" id="PTHR39087:SF2">
    <property type="entry name" value="UPF0104 MEMBRANE PROTEIN MJ1595"/>
    <property type="match status" value="1"/>
</dbReference>
<evidence type="ECO:0000313" key="9">
    <source>
        <dbReference type="Proteomes" id="UP000273828"/>
    </source>
</evidence>
<dbReference type="Proteomes" id="UP000273828">
    <property type="component" value="Unassembled WGS sequence"/>
</dbReference>
<sequence length="342" mass="36677">MKGRITIAFGISVVLLGFLILAVGWESVLASIGQATLRIYAVAFLAISGCLLFRALVWHRVLSVVDRPRPYWLVSGIVLTATFAKYVAPYGLVTSGVGVAAVVSRYYDSAYEEGLAATVSADFLNYLPYYSFGAVGASYVLFVYSPSIPLRQYTTVGVLVGSGVIALVLVAWRSQRILIDCLLRILDSARRVVARVSSTKSRHLRRENLSARFEGFSTTVELVSRNRSSMAIALVYAHLAWLGLAIALYATAQAVAMPIPFGVAILGVALSKLGFLVPTPGGVGGVEFTLASVLYLLTPMGMAIATSIAILFRFASYWFPMCLGGVISMALTLSDPLPPDAE</sequence>
<protein>
    <submittedName>
        <fullName evidence="8">UPF0104 family protein</fullName>
    </submittedName>
</protein>
<gene>
    <name evidence="8" type="ORF">EA462_07155</name>
</gene>
<feature type="transmembrane region" description="Helical" evidence="7">
    <location>
        <begin position="127"/>
        <end position="144"/>
    </location>
</feature>
<feature type="transmembrane region" description="Helical" evidence="7">
    <location>
        <begin position="317"/>
        <end position="334"/>
    </location>
</feature>
<evidence type="ECO:0000256" key="4">
    <source>
        <dbReference type="ARBA" id="ARBA00022692"/>
    </source>
</evidence>
<dbReference type="RefSeq" id="WP_124177870.1">
    <property type="nucleotide sequence ID" value="NZ_REFY01000003.1"/>
</dbReference>
<keyword evidence="9" id="KW-1185">Reference proteome</keyword>
<comment type="similarity">
    <text evidence="2">Belongs to the UPF0104 family.</text>
</comment>
<feature type="transmembrane region" description="Helical" evidence="7">
    <location>
        <begin position="7"/>
        <end position="25"/>
    </location>
</feature>
<feature type="transmembrane region" description="Helical" evidence="7">
    <location>
        <begin position="289"/>
        <end position="312"/>
    </location>
</feature>
<keyword evidence="3" id="KW-1003">Cell membrane</keyword>
<keyword evidence="6 7" id="KW-0472">Membrane</keyword>
<feature type="transmembrane region" description="Helical" evidence="7">
    <location>
        <begin position="37"/>
        <end position="58"/>
    </location>
</feature>
<feature type="transmembrane region" description="Helical" evidence="7">
    <location>
        <begin position="230"/>
        <end position="252"/>
    </location>
</feature>
<reference evidence="8 9" key="1">
    <citation type="submission" date="2018-10" db="EMBL/GenBank/DDBJ databases">
        <title>Natrarchaeobius chitinivorans gen. nov., sp. nov., and Natrarchaeobius haloalkaliphilus sp. nov., alkaliphilic, chitin-utilizing haloarchaea from hypersaline alkaline lakes.</title>
        <authorList>
            <person name="Sorokin D.Y."/>
            <person name="Elcheninov A.G."/>
            <person name="Kostrikina N.A."/>
            <person name="Bale N.J."/>
            <person name="Sinninghe Damste J.S."/>
            <person name="Khijniak T.V."/>
            <person name="Kublanov I.V."/>
            <person name="Toshchakov S.V."/>
        </authorList>
    </citation>
    <scope>NUCLEOTIDE SEQUENCE [LARGE SCALE GENOMIC DNA]</scope>
    <source>
        <strain evidence="8 9">AArcht-Sl</strain>
    </source>
</reference>
<feature type="transmembrane region" description="Helical" evidence="7">
    <location>
        <begin position="156"/>
        <end position="174"/>
    </location>
</feature>
<dbReference type="GO" id="GO:0005886">
    <property type="term" value="C:plasma membrane"/>
    <property type="evidence" value="ECO:0007669"/>
    <property type="project" value="UniProtKB-SubCell"/>
</dbReference>
<evidence type="ECO:0000256" key="6">
    <source>
        <dbReference type="ARBA" id="ARBA00023136"/>
    </source>
</evidence>
<comment type="subcellular location">
    <subcellularLocation>
        <location evidence="1">Cell membrane</location>
        <topology evidence="1">Multi-pass membrane protein</topology>
    </subcellularLocation>
</comment>
<feature type="transmembrane region" description="Helical" evidence="7">
    <location>
        <begin position="70"/>
        <end position="88"/>
    </location>
</feature>